<evidence type="ECO:0000313" key="2">
    <source>
        <dbReference type="Proteomes" id="UP001162972"/>
    </source>
</evidence>
<organism evidence="1 2">
    <name type="scientific">Salix udensis</name>
    <dbReference type="NCBI Taxonomy" id="889485"/>
    <lineage>
        <taxon>Eukaryota</taxon>
        <taxon>Viridiplantae</taxon>
        <taxon>Streptophyta</taxon>
        <taxon>Embryophyta</taxon>
        <taxon>Tracheophyta</taxon>
        <taxon>Spermatophyta</taxon>
        <taxon>Magnoliopsida</taxon>
        <taxon>eudicotyledons</taxon>
        <taxon>Gunneridae</taxon>
        <taxon>Pentapetalae</taxon>
        <taxon>rosids</taxon>
        <taxon>fabids</taxon>
        <taxon>Malpighiales</taxon>
        <taxon>Salicaceae</taxon>
        <taxon>Saliceae</taxon>
        <taxon>Salix</taxon>
    </lineage>
</organism>
<protein>
    <submittedName>
        <fullName evidence="1">Uncharacterized protein</fullName>
    </submittedName>
</protein>
<dbReference type="AlphaFoldDB" id="A0AAD6KKA5"/>
<reference evidence="1 2" key="1">
    <citation type="journal article" date="2023" name="Int. J. Mol. Sci.">
        <title>De Novo Assembly and Annotation of 11 Diverse Shrub Willow (Salix) Genomes Reveals Novel Gene Organization in Sex-Linked Regions.</title>
        <authorList>
            <person name="Hyden B."/>
            <person name="Feng K."/>
            <person name="Yates T.B."/>
            <person name="Jawdy S."/>
            <person name="Cereghino C."/>
            <person name="Smart L.B."/>
            <person name="Muchero W."/>
        </authorList>
    </citation>
    <scope>NUCLEOTIDE SEQUENCE [LARGE SCALE GENOMIC DNA]</scope>
    <source>
        <tissue evidence="1">Shoot tip</tissue>
    </source>
</reference>
<comment type="caution">
    <text evidence="1">The sequence shown here is derived from an EMBL/GenBank/DDBJ whole genome shotgun (WGS) entry which is preliminary data.</text>
</comment>
<accession>A0AAD6KKA5</accession>
<name>A0AAD6KKA5_9ROSI</name>
<proteinExistence type="predicted"/>
<sequence>MSSFEHILPENLFAASPKKSAADHLAVFSAASVEVDENTTSTDTSSLNMTSLKSCFLQMASLSSEPGTVGI</sequence>
<gene>
    <name evidence="1" type="ORF">OIU84_025528</name>
</gene>
<dbReference type="Proteomes" id="UP001162972">
    <property type="component" value="Chromosome 16"/>
</dbReference>
<dbReference type="EMBL" id="JAPFFJ010000006">
    <property type="protein sequence ID" value="KAJ6424773.1"/>
    <property type="molecule type" value="Genomic_DNA"/>
</dbReference>
<keyword evidence="2" id="KW-1185">Reference proteome</keyword>
<evidence type="ECO:0000313" key="1">
    <source>
        <dbReference type="EMBL" id="KAJ6424773.1"/>
    </source>
</evidence>